<keyword evidence="1" id="KW-1133">Transmembrane helix</keyword>
<evidence type="ECO:0000313" key="2">
    <source>
        <dbReference type="EMBL" id="MEQ2213400.1"/>
    </source>
</evidence>
<comment type="caution">
    <text evidence="2">The sequence shown here is derived from an EMBL/GenBank/DDBJ whole genome shotgun (WGS) entry which is preliminary data.</text>
</comment>
<sequence>MDRHAMKKYRREPYHSSAALGSFQQAEDITRPPKLVSSSSGCIFSHLFTAGGGLTLCSLSLGLVAIVSRPLMFNSEAWGQWVLLFFPAVISCAVLRGCWLLPYGVKVIKGFSYTHSEAHLRHLYTIVSKTKVEGDYGNQSPTPIVITDNIRRGEDFHLWSFIASHCCLVK</sequence>
<gene>
    <name evidence="2" type="ORF">XENOCAPTIV_014461</name>
</gene>
<reference evidence="2 3" key="1">
    <citation type="submission" date="2021-06" db="EMBL/GenBank/DDBJ databases">
        <authorList>
            <person name="Palmer J.M."/>
        </authorList>
    </citation>
    <scope>NUCLEOTIDE SEQUENCE [LARGE SCALE GENOMIC DNA]</scope>
    <source>
        <strain evidence="2 3">XC_2019</strain>
        <tissue evidence="2">Muscle</tissue>
    </source>
</reference>
<evidence type="ECO:0000313" key="3">
    <source>
        <dbReference type="Proteomes" id="UP001434883"/>
    </source>
</evidence>
<protein>
    <submittedName>
        <fullName evidence="2">Uncharacterized protein</fullName>
    </submittedName>
</protein>
<accession>A0ABV0RYP3</accession>
<feature type="transmembrane region" description="Helical" evidence="1">
    <location>
        <begin position="78"/>
        <end position="101"/>
    </location>
</feature>
<dbReference type="EMBL" id="JAHRIN010061812">
    <property type="protein sequence ID" value="MEQ2213400.1"/>
    <property type="molecule type" value="Genomic_DNA"/>
</dbReference>
<keyword evidence="1" id="KW-0812">Transmembrane</keyword>
<proteinExistence type="predicted"/>
<feature type="transmembrane region" description="Helical" evidence="1">
    <location>
        <begin position="43"/>
        <end position="66"/>
    </location>
</feature>
<dbReference type="Proteomes" id="UP001434883">
    <property type="component" value="Unassembled WGS sequence"/>
</dbReference>
<keyword evidence="1" id="KW-0472">Membrane</keyword>
<keyword evidence="3" id="KW-1185">Reference proteome</keyword>
<evidence type="ECO:0000256" key="1">
    <source>
        <dbReference type="SAM" id="Phobius"/>
    </source>
</evidence>
<organism evidence="2 3">
    <name type="scientific">Xenoophorus captivus</name>
    <dbReference type="NCBI Taxonomy" id="1517983"/>
    <lineage>
        <taxon>Eukaryota</taxon>
        <taxon>Metazoa</taxon>
        <taxon>Chordata</taxon>
        <taxon>Craniata</taxon>
        <taxon>Vertebrata</taxon>
        <taxon>Euteleostomi</taxon>
        <taxon>Actinopterygii</taxon>
        <taxon>Neopterygii</taxon>
        <taxon>Teleostei</taxon>
        <taxon>Neoteleostei</taxon>
        <taxon>Acanthomorphata</taxon>
        <taxon>Ovalentaria</taxon>
        <taxon>Atherinomorphae</taxon>
        <taxon>Cyprinodontiformes</taxon>
        <taxon>Goodeidae</taxon>
        <taxon>Xenoophorus</taxon>
    </lineage>
</organism>
<name>A0ABV0RYP3_9TELE</name>
<feature type="non-terminal residue" evidence="2">
    <location>
        <position position="170"/>
    </location>
</feature>